<dbReference type="OMA" id="ESSALWW"/>
<reference evidence="4 5" key="1">
    <citation type="journal article" date="2012" name="PLoS Pathog.">
        <title>Diverse lifestyles and strategies of plant pathogenesis encoded in the genomes of eighteen Dothideomycetes fungi.</title>
        <authorList>
            <person name="Ohm R.A."/>
            <person name="Feau N."/>
            <person name="Henrissat B."/>
            <person name="Schoch C.L."/>
            <person name="Horwitz B.A."/>
            <person name="Barry K.W."/>
            <person name="Condon B.J."/>
            <person name="Copeland A.C."/>
            <person name="Dhillon B."/>
            <person name="Glaser F."/>
            <person name="Hesse C.N."/>
            <person name="Kosti I."/>
            <person name="LaButti K."/>
            <person name="Lindquist E.A."/>
            <person name="Lucas S."/>
            <person name="Salamov A.A."/>
            <person name="Bradshaw R.E."/>
            <person name="Ciuffetti L."/>
            <person name="Hamelin R.C."/>
            <person name="Kema G.H.J."/>
            <person name="Lawrence C."/>
            <person name="Scott J.A."/>
            <person name="Spatafora J.W."/>
            <person name="Turgeon B.G."/>
            <person name="de Wit P.J.G.M."/>
            <person name="Zhong S."/>
            <person name="Goodwin S.B."/>
            <person name="Grigoriev I.V."/>
        </authorList>
    </citation>
    <scope>NUCLEOTIDE SEQUENCE [LARGE SCALE GENOMIC DNA]</scope>
    <source>
        <strain evidence="5">ND90Pr / ATCC 201652</strain>
    </source>
</reference>
<dbReference type="SMART" id="SM00248">
    <property type="entry name" value="ANK"/>
    <property type="match status" value="5"/>
</dbReference>
<dbReference type="RefSeq" id="XP_007698412.1">
    <property type="nucleotide sequence ID" value="XM_007700222.1"/>
</dbReference>
<evidence type="ECO:0000313" key="5">
    <source>
        <dbReference type="Proteomes" id="UP000016934"/>
    </source>
</evidence>
<evidence type="ECO:0000313" key="4">
    <source>
        <dbReference type="EMBL" id="EMD65866.1"/>
    </source>
</evidence>
<dbReference type="KEGG" id="bsc:COCSADRAFT_35841"/>
<accession>M2T9E1</accession>
<dbReference type="Proteomes" id="UP000016934">
    <property type="component" value="Unassembled WGS sequence"/>
</dbReference>
<dbReference type="PANTHER" id="PTHR24198:SF165">
    <property type="entry name" value="ANKYRIN REPEAT-CONTAINING PROTEIN-RELATED"/>
    <property type="match status" value="1"/>
</dbReference>
<feature type="repeat" description="ANK" evidence="3">
    <location>
        <begin position="119"/>
        <end position="147"/>
    </location>
</feature>
<evidence type="ECO:0000256" key="2">
    <source>
        <dbReference type="ARBA" id="ARBA00023043"/>
    </source>
</evidence>
<protein>
    <submittedName>
        <fullName evidence="4">Uncharacterized protein</fullName>
    </submittedName>
</protein>
<organism evidence="4 5">
    <name type="scientific">Cochliobolus sativus (strain ND90Pr / ATCC 201652)</name>
    <name type="common">Common root rot and spot blotch fungus</name>
    <name type="synonym">Bipolaris sorokiniana</name>
    <dbReference type="NCBI Taxonomy" id="665912"/>
    <lineage>
        <taxon>Eukaryota</taxon>
        <taxon>Fungi</taxon>
        <taxon>Dikarya</taxon>
        <taxon>Ascomycota</taxon>
        <taxon>Pezizomycotina</taxon>
        <taxon>Dothideomycetes</taxon>
        <taxon>Pleosporomycetidae</taxon>
        <taxon>Pleosporales</taxon>
        <taxon>Pleosporineae</taxon>
        <taxon>Pleosporaceae</taxon>
        <taxon>Bipolaris</taxon>
    </lineage>
</organism>
<dbReference type="SUPFAM" id="SSF48403">
    <property type="entry name" value="Ankyrin repeat"/>
    <property type="match status" value="1"/>
</dbReference>
<dbReference type="GeneID" id="19138559"/>
<dbReference type="AlphaFoldDB" id="M2T9E1"/>
<sequence>MPLLHLANELLCSISENLQLERDINAFAQTNRRLYHLLNSYLYRYNIRHSESSALWWAARHGQEATAQKLLEERADDQGASDWYWLLCVAAEQGHKGMVKLLLDKDAAGDGQGGGYGDALQAASYKGHEQIVTLLIDRGANVNAQCGQYGNALQAASYKGNLQIVKLLLDKDADVNAQGGQFGNALQVASYGGHESIVKLLLERGAQQQL</sequence>
<dbReference type="OrthoDB" id="4772757at2759"/>
<dbReference type="PANTHER" id="PTHR24198">
    <property type="entry name" value="ANKYRIN REPEAT AND PROTEIN KINASE DOMAIN-CONTAINING PROTEIN"/>
    <property type="match status" value="1"/>
</dbReference>
<reference evidence="5" key="2">
    <citation type="journal article" date="2013" name="PLoS Genet.">
        <title>Comparative genome structure, secondary metabolite, and effector coding capacity across Cochliobolus pathogens.</title>
        <authorList>
            <person name="Condon B.J."/>
            <person name="Leng Y."/>
            <person name="Wu D."/>
            <person name="Bushley K.E."/>
            <person name="Ohm R.A."/>
            <person name="Otillar R."/>
            <person name="Martin J."/>
            <person name="Schackwitz W."/>
            <person name="Grimwood J."/>
            <person name="MohdZainudin N."/>
            <person name="Xue C."/>
            <person name="Wang R."/>
            <person name="Manning V.A."/>
            <person name="Dhillon B."/>
            <person name="Tu Z.J."/>
            <person name="Steffenson B.J."/>
            <person name="Salamov A."/>
            <person name="Sun H."/>
            <person name="Lowry S."/>
            <person name="LaButti K."/>
            <person name="Han J."/>
            <person name="Copeland A."/>
            <person name="Lindquist E."/>
            <person name="Barry K."/>
            <person name="Schmutz J."/>
            <person name="Baker S.E."/>
            <person name="Ciuffetti L.M."/>
            <person name="Grigoriev I.V."/>
            <person name="Zhong S."/>
            <person name="Turgeon B.G."/>
        </authorList>
    </citation>
    <scope>NUCLEOTIDE SEQUENCE [LARGE SCALE GENOMIC DNA]</scope>
    <source>
        <strain evidence="5">ND90Pr / ATCC 201652</strain>
    </source>
</reference>
<dbReference type="InterPro" id="IPR036770">
    <property type="entry name" value="Ankyrin_rpt-contain_sf"/>
</dbReference>
<dbReference type="PROSITE" id="PS50297">
    <property type="entry name" value="ANK_REP_REGION"/>
    <property type="match status" value="3"/>
</dbReference>
<dbReference type="PROSITE" id="PS50088">
    <property type="entry name" value="ANK_REPEAT"/>
    <property type="match status" value="3"/>
</dbReference>
<dbReference type="EMBL" id="KB445641">
    <property type="protein sequence ID" value="EMD65866.1"/>
    <property type="molecule type" value="Genomic_DNA"/>
</dbReference>
<gene>
    <name evidence="4" type="ORF">COCSADRAFT_35841</name>
</gene>
<feature type="repeat" description="ANK" evidence="3">
    <location>
        <begin position="181"/>
        <end position="210"/>
    </location>
</feature>
<proteinExistence type="predicted"/>
<name>M2T9E1_COCSN</name>
<dbReference type="Gene3D" id="1.25.40.20">
    <property type="entry name" value="Ankyrin repeat-containing domain"/>
    <property type="match status" value="2"/>
</dbReference>
<evidence type="ECO:0000256" key="1">
    <source>
        <dbReference type="ARBA" id="ARBA00022737"/>
    </source>
</evidence>
<feature type="repeat" description="ANK" evidence="3">
    <location>
        <begin position="148"/>
        <end position="180"/>
    </location>
</feature>
<dbReference type="InterPro" id="IPR002110">
    <property type="entry name" value="Ankyrin_rpt"/>
</dbReference>
<evidence type="ECO:0000256" key="3">
    <source>
        <dbReference type="PROSITE-ProRule" id="PRU00023"/>
    </source>
</evidence>
<dbReference type="HOGENOM" id="CLU_000134_18_1_1"/>
<dbReference type="eggNOG" id="KOG0502">
    <property type="taxonomic scope" value="Eukaryota"/>
</dbReference>
<keyword evidence="1" id="KW-0677">Repeat</keyword>
<dbReference type="Pfam" id="PF12796">
    <property type="entry name" value="Ank_2"/>
    <property type="match status" value="2"/>
</dbReference>
<keyword evidence="2 3" id="KW-0040">ANK repeat</keyword>
<dbReference type="STRING" id="665912.M2T9E1"/>
<keyword evidence="5" id="KW-1185">Reference proteome</keyword>